<evidence type="ECO:0000256" key="14">
    <source>
        <dbReference type="ARBA" id="ARBA00073539"/>
    </source>
</evidence>
<dbReference type="PROSITE" id="PS51720">
    <property type="entry name" value="G_AIG1"/>
    <property type="match status" value="3"/>
</dbReference>
<comment type="caution">
    <text evidence="18">The sequence shown here is derived from an EMBL/GenBank/DDBJ whole genome shotgun (WGS) entry which is preliminary data.</text>
</comment>
<dbReference type="InterPro" id="IPR006703">
    <property type="entry name" value="G_AIG1"/>
</dbReference>
<evidence type="ECO:0000256" key="2">
    <source>
        <dbReference type="ARBA" id="ARBA00004240"/>
    </source>
</evidence>
<keyword evidence="8" id="KW-0547">Nucleotide-binding</keyword>
<name>A0A7J6DGR8_9TELE</name>
<evidence type="ECO:0000256" key="4">
    <source>
        <dbReference type="ARBA" id="ARBA00004555"/>
    </source>
</evidence>
<reference evidence="18 19" key="1">
    <citation type="submission" date="2020-04" db="EMBL/GenBank/DDBJ databases">
        <title>Chromosome-level genome assembly of a cyprinid fish Onychostoma macrolepis by integration of Nanopore Sequencing, Bionano and Hi-C technology.</title>
        <authorList>
            <person name="Wang D."/>
        </authorList>
    </citation>
    <scope>NUCLEOTIDE SEQUENCE [LARGE SCALE GENOMIC DNA]</scope>
    <source>
        <strain evidence="18">SWU-2019</strain>
        <tissue evidence="18">Muscle</tissue>
    </source>
</reference>
<evidence type="ECO:0000259" key="17">
    <source>
        <dbReference type="PROSITE" id="PS51720"/>
    </source>
</evidence>
<feature type="region of interest" description="Disordered" evidence="16">
    <location>
        <begin position="526"/>
        <end position="548"/>
    </location>
</feature>
<dbReference type="Gene3D" id="3.40.50.300">
    <property type="entry name" value="P-loop containing nucleotide triphosphate hydrolases"/>
    <property type="match status" value="3"/>
</dbReference>
<evidence type="ECO:0000256" key="15">
    <source>
        <dbReference type="ARBA" id="ARBA00077278"/>
    </source>
</evidence>
<evidence type="ECO:0000256" key="11">
    <source>
        <dbReference type="ARBA" id="ARBA00023128"/>
    </source>
</evidence>
<sequence>MASAQTESDEEHDSRDLRIVLLGVSGAGKSAIGNAILGREAFKESRTRESEIQTGRVEDRNISIIDTPGFFNTQLTDEEIKKQMMKSLYLSDPGPHVFLLVINLETFREEQRNIVQQIQQNFGEEALKFTMVLFIGREKVSRRVLNQIIESQETQKMISYFEGRFHVINSKNECDSSQIIKLLKSIDEMMKNNGERHYSNEIYLKNQRKLREQERMKQGENRLKQEEARMKEEQVWKRHTEMKKIQDDSDTWKQKGAINQEEEIKMKIKEEGITDDNDRKKENVCKKKTQYLRENEAAVQENLRRQMESRREKERQRWKLKREITQENPSRQSDLRIMILGKSDVGKTATANTILGRDVFRAGAVAGTLACEKQDSVVSGRAISIIDTPGLLDAPWIRHFQHQLERDIEECLDMSVPGPHVFLLVIRLNGRHTEEEKNTVKWIQENFGEDALRHTIVLFTHADLLKDRSLDQYIRKSPDLQSLIDSCGGRFHLFNNQDRHNQHQVTELLEKIEQLIKDNGGEHYAYEKSRKKKQEDKGLDNSEQATEKETELNDHLFRLMMGLELSEMALRLSLARAMAHSNLSRQSLRIVLLGLLSTGKSSAGNTILGRKVFQASPVSATESCEKQTAVVSGRTVSVVDTPPLIDRLLFMDHRQSEIEKSLEMSAPGPHVFLLVINLIGFTEERKNTVEWFQENLERDALNHTIVLFTHADWINLLTDEPLIEYIKKHSALKSLIDSCGGRYYSLDNAKMQNRFQVLELLMKIDEMLEKNGGTHYTKQNIFKRAQIKSQSNTEQDDSGGCEIQ</sequence>
<proteinExistence type="inferred from homology"/>
<gene>
    <name evidence="18" type="ORF">G5714_000216</name>
</gene>
<dbReference type="OrthoDB" id="5985928at2759"/>
<evidence type="ECO:0000256" key="13">
    <source>
        <dbReference type="ARBA" id="ARBA00056809"/>
    </source>
</evidence>
<evidence type="ECO:0000256" key="10">
    <source>
        <dbReference type="ARBA" id="ARBA00023034"/>
    </source>
</evidence>
<evidence type="ECO:0000256" key="3">
    <source>
        <dbReference type="ARBA" id="ARBA00004514"/>
    </source>
</evidence>
<keyword evidence="19" id="KW-1185">Reference proteome</keyword>
<accession>A0A7J6DGR8</accession>
<dbReference type="Proteomes" id="UP000579812">
    <property type="component" value="Unassembled WGS sequence"/>
</dbReference>
<organism evidence="18 19">
    <name type="scientific">Onychostoma macrolepis</name>
    <dbReference type="NCBI Taxonomy" id="369639"/>
    <lineage>
        <taxon>Eukaryota</taxon>
        <taxon>Metazoa</taxon>
        <taxon>Chordata</taxon>
        <taxon>Craniata</taxon>
        <taxon>Vertebrata</taxon>
        <taxon>Euteleostomi</taxon>
        <taxon>Actinopterygii</taxon>
        <taxon>Neopterygii</taxon>
        <taxon>Teleostei</taxon>
        <taxon>Ostariophysi</taxon>
        <taxon>Cypriniformes</taxon>
        <taxon>Cyprinidae</taxon>
        <taxon>Acrossocheilinae</taxon>
        <taxon>Onychostoma</taxon>
    </lineage>
</organism>
<feature type="domain" description="AIG1-type G" evidence="17">
    <location>
        <begin position="14"/>
        <end position="207"/>
    </location>
</feature>
<comment type="subcellular location">
    <subcellularLocation>
        <location evidence="3">Cytoplasm</location>
        <location evidence="3">Cytosol</location>
    </subcellularLocation>
    <subcellularLocation>
        <location evidence="2">Endoplasmic reticulum</location>
    </subcellularLocation>
    <subcellularLocation>
        <location evidence="4">Golgi apparatus</location>
    </subcellularLocation>
    <subcellularLocation>
        <location evidence="1">Mitochondrion</location>
    </subcellularLocation>
</comment>
<dbReference type="FunFam" id="3.40.50.300:FF:000536">
    <property type="entry name" value="GTPase IMAP family member 8"/>
    <property type="match status" value="3"/>
</dbReference>
<dbReference type="GO" id="GO:0005739">
    <property type="term" value="C:mitochondrion"/>
    <property type="evidence" value="ECO:0007669"/>
    <property type="project" value="UniProtKB-SubCell"/>
</dbReference>
<keyword evidence="10" id="KW-0333">Golgi apparatus</keyword>
<comment type="similarity">
    <text evidence="5">Belongs to the TRAFAC class TrmE-Era-EngA-EngB-Septin-like GTPase superfamily. AIG1/Toc34/Toc159-like paraseptin GTPase family. IAN subfamily.</text>
</comment>
<protein>
    <recommendedName>
        <fullName evidence="14">GTPase IMAP family member 8</fullName>
    </recommendedName>
    <alternativeName>
        <fullName evidence="15">Immune-associated nucleotide-binding protein 9</fullName>
    </alternativeName>
</protein>
<evidence type="ECO:0000256" key="9">
    <source>
        <dbReference type="ARBA" id="ARBA00022824"/>
    </source>
</evidence>
<evidence type="ECO:0000256" key="16">
    <source>
        <dbReference type="SAM" id="MobiDB-lite"/>
    </source>
</evidence>
<dbReference type="PANTHER" id="PTHR10903:SF188">
    <property type="entry name" value="GTPASE IMAP FAMILY MEMBER 2-LIKE-RELATED"/>
    <property type="match status" value="1"/>
</dbReference>
<evidence type="ECO:0000256" key="7">
    <source>
        <dbReference type="ARBA" id="ARBA00022737"/>
    </source>
</evidence>
<dbReference type="GO" id="GO:0005829">
    <property type="term" value="C:cytosol"/>
    <property type="evidence" value="ECO:0007669"/>
    <property type="project" value="UniProtKB-SubCell"/>
</dbReference>
<keyword evidence="12" id="KW-0342">GTP-binding</keyword>
<dbReference type="PANTHER" id="PTHR10903">
    <property type="entry name" value="GTPASE, IMAP FAMILY MEMBER-RELATED"/>
    <property type="match status" value="1"/>
</dbReference>
<keyword evidence="11" id="KW-0496">Mitochondrion</keyword>
<evidence type="ECO:0000256" key="1">
    <source>
        <dbReference type="ARBA" id="ARBA00004173"/>
    </source>
</evidence>
<keyword evidence="7" id="KW-0677">Repeat</keyword>
<dbReference type="EMBL" id="JAAMOB010000001">
    <property type="protein sequence ID" value="KAF4118165.1"/>
    <property type="molecule type" value="Genomic_DNA"/>
</dbReference>
<dbReference type="InterPro" id="IPR045058">
    <property type="entry name" value="GIMA/IAN/Toc"/>
</dbReference>
<keyword evidence="6" id="KW-0963">Cytoplasm</keyword>
<dbReference type="AlphaFoldDB" id="A0A7J6DGR8"/>
<feature type="domain" description="AIG1-type G" evidence="17">
    <location>
        <begin position="585"/>
        <end position="785"/>
    </location>
</feature>
<dbReference type="GO" id="GO:0005794">
    <property type="term" value="C:Golgi apparatus"/>
    <property type="evidence" value="ECO:0007669"/>
    <property type="project" value="UniProtKB-SubCell"/>
</dbReference>
<evidence type="ECO:0000256" key="12">
    <source>
        <dbReference type="ARBA" id="ARBA00023134"/>
    </source>
</evidence>
<evidence type="ECO:0000313" key="19">
    <source>
        <dbReference type="Proteomes" id="UP000579812"/>
    </source>
</evidence>
<evidence type="ECO:0000256" key="6">
    <source>
        <dbReference type="ARBA" id="ARBA00022490"/>
    </source>
</evidence>
<evidence type="ECO:0000256" key="8">
    <source>
        <dbReference type="ARBA" id="ARBA00022741"/>
    </source>
</evidence>
<dbReference type="InterPro" id="IPR027417">
    <property type="entry name" value="P-loop_NTPase"/>
</dbReference>
<dbReference type="GO" id="GO:0005525">
    <property type="term" value="F:GTP binding"/>
    <property type="evidence" value="ECO:0007669"/>
    <property type="project" value="UniProtKB-KW"/>
</dbReference>
<feature type="domain" description="AIG1-type G" evidence="17">
    <location>
        <begin position="332"/>
        <end position="533"/>
    </location>
</feature>
<dbReference type="Pfam" id="PF04548">
    <property type="entry name" value="AIG1"/>
    <property type="match status" value="3"/>
</dbReference>
<dbReference type="GO" id="GO:0005783">
    <property type="term" value="C:endoplasmic reticulum"/>
    <property type="evidence" value="ECO:0007669"/>
    <property type="project" value="UniProtKB-SubCell"/>
</dbReference>
<evidence type="ECO:0000256" key="5">
    <source>
        <dbReference type="ARBA" id="ARBA00008535"/>
    </source>
</evidence>
<dbReference type="SUPFAM" id="SSF52540">
    <property type="entry name" value="P-loop containing nucleoside triphosphate hydrolases"/>
    <property type="match status" value="3"/>
</dbReference>
<keyword evidence="9" id="KW-0256">Endoplasmic reticulum</keyword>
<evidence type="ECO:0000313" key="18">
    <source>
        <dbReference type="EMBL" id="KAF4118165.1"/>
    </source>
</evidence>
<comment type="function">
    <text evidence="13">Exerts an anti-apoptotic effect in the immune system and is involved in responses to infections.</text>
</comment>